<proteinExistence type="predicted"/>
<dbReference type="EMBL" id="PP934186">
    <property type="protein sequence ID" value="XDG30965.1"/>
    <property type="molecule type" value="Genomic_DNA"/>
</dbReference>
<protein>
    <submittedName>
        <fullName evidence="1">Uncharacterized protein</fullName>
    </submittedName>
</protein>
<reference evidence="1" key="1">
    <citation type="submission" date="2024-06" db="EMBL/GenBank/DDBJ databases">
        <authorList>
            <person name="Yang R."/>
        </authorList>
    </citation>
    <scope>NUCLEOTIDE SEQUENCE</scope>
</reference>
<name>A0AB39AJK9_9CAUD</name>
<accession>A0AB39AJK9</accession>
<organism evidence="1">
    <name type="scientific">Vibrio phage P018-4</name>
    <dbReference type="NCBI Taxonomy" id="3229728"/>
    <lineage>
        <taxon>Viruses</taxon>
        <taxon>Duplodnaviria</taxon>
        <taxon>Heunggongvirae</taxon>
        <taxon>Uroviricota</taxon>
        <taxon>Caudoviricetes</taxon>
    </lineage>
</organism>
<evidence type="ECO:0000313" key="1">
    <source>
        <dbReference type="EMBL" id="XDG30965.1"/>
    </source>
</evidence>
<sequence>MAADKKKNIRFSYKNMTKYYKEFKDEGYADQTMKNIIHKFKKEGRYTLYLAAMTAYNRIKLERSLPDDEV</sequence>